<dbReference type="InterPro" id="IPR055170">
    <property type="entry name" value="GFO_IDH_MocA-like_dom"/>
</dbReference>
<dbReference type="Proteomes" id="UP000293142">
    <property type="component" value="Unassembled WGS sequence"/>
</dbReference>
<evidence type="ECO:0000259" key="2">
    <source>
        <dbReference type="Pfam" id="PF01408"/>
    </source>
</evidence>
<organism evidence="4 5">
    <name type="scientific">Paenibacillus thalictri</name>
    <dbReference type="NCBI Taxonomy" id="2527873"/>
    <lineage>
        <taxon>Bacteria</taxon>
        <taxon>Bacillati</taxon>
        <taxon>Bacillota</taxon>
        <taxon>Bacilli</taxon>
        <taxon>Bacillales</taxon>
        <taxon>Paenibacillaceae</taxon>
        <taxon>Paenibacillus</taxon>
    </lineage>
</organism>
<dbReference type="SUPFAM" id="SSF55347">
    <property type="entry name" value="Glyceraldehyde-3-phosphate dehydrogenase-like, C-terminal domain"/>
    <property type="match status" value="1"/>
</dbReference>
<dbReference type="OrthoDB" id="9815825at2"/>
<dbReference type="PANTHER" id="PTHR43818">
    <property type="entry name" value="BCDNA.GH03377"/>
    <property type="match status" value="1"/>
</dbReference>
<evidence type="ECO:0000259" key="3">
    <source>
        <dbReference type="Pfam" id="PF22725"/>
    </source>
</evidence>
<reference evidence="4 5" key="1">
    <citation type="submission" date="2019-02" db="EMBL/GenBank/DDBJ databases">
        <title>Paenibacillus sp. nov., isolated from surface-sterilized tissue of Thalictrum simplex L.</title>
        <authorList>
            <person name="Tuo L."/>
        </authorList>
    </citation>
    <scope>NUCLEOTIDE SEQUENCE [LARGE SCALE GENOMIC DNA]</scope>
    <source>
        <strain evidence="4 5">N2SHLJ1</strain>
    </source>
</reference>
<accession>A0A4V2J3V6</accession>
<dbReference type="Gene3D" id="3.30.360.10">
    <property type="entry name" value="Dihydrodipicolinate Reductase, domain 2"/>
    <property type="match status" value="1"/>
</dbReference>
<dbReference type="Pfam" id="PF01408">
    <property type="entry name" value="GFO_IDH_MocA"/>
    <property type="match status" value="1"/>
</dbReference>
<keyword evidence="1" id="KW-0560">Oxidoreductase</keyword>
<evidence type="ECO:0000256" key="1">
    <source>
        <dbReference type="ARBA" id="ARBA00023002"/>
    </source>
</evidence>
<feature type="domain" description="GFO/IDH/MocA-like oxidoreductase" evidence="3">
    <location>
        <begin position="132"/>
        <end position="258"/>
    </location>
</feature>
<dbReference type="AlphaFoldDB" id="A0A4V2J3V6"/>
<feature type="domain" description="Gfo/Idh/MocA-like oxidoreductase N-terminal" evidence="2">
    <location>
        <begin position="4"/>
        <end position="123"/>
    </location>
</feature>
<dbReference type="InterPro" id="IPR036291">
    <property type="entry name" value="NAD(P)-bd_dom_sf"/>
</dbReference>
<evidence type="ECO:0000313" key="4">
    <source>
        <dbReference type="EMBL" id="TBL75784.1"/>
    </source>
</evidence>
<dbReference type="PANTHER" id="PTHR43818:SF11">
    <property type="entry name" value="BCDNA.GH03377"/>
    <property type="match status" value="1"/>
</dbReference>
<comment type="caution">
    <text evidence="4">The sequence shown here is derived from an EMBL/GenBank/DDBJ whole genome shotgun (WGS) entry which is preliminary data.</text>
</comment>
<dbReference type="GO" id="GO:0016491">
    <property type="term" value="F:oxidoreductase activity"/>
    <property type="evidence" value="ECO:0007669"/>
    <property type="project" value="UniProtKB-KW"/>
</dbReference>
<proteinExistence type="predicted"/>
<name>A0A4V2J3V6_9BACL</name>
<dbReference type="Pfam" id="PF22725">
    <property type="entry name" value="GFO_IDH_MocA_C3"/>
    <property type="match status" value="1"/>
</dbReference>
<dbReference type="RefSeq" id="WP_131015696.1">
    <property type="nucleotide sequence ID" value="NZ_SIRE01000016.1"/>
</dbReference>
<gene>
    <name evidence="4" type="ORF">EYB31_22655</name>
</gene>
<dbReference type="EMBL" id="SIRE01000016">
    <property type="protein sequence ID" value="TBL75784.1"/>
    <property type="molecule type" value="Genomic_DNA"/>
</dbReference>
<dbReference type="InterPro" id="IPR000683">
    <property type="entry name" value="Gfo/Idh/MocA-like_OxRdtase_N"/>
</dbReference>
<dbReference type="SUPFAM" id="SSF51735">
    <property type="entry name" value="NAD(P)-binding Rossmann-fold domains"/>
    <property type="match status" value="1"/>
</dbReference>
<protein>
    <submittedName>
        <fullName evidence="4">Gfo/Idh/MocA family oxidoreductase</fullName>
    </submittedName>
</protein>
<sequence>MTTLKIGVIGCGSIARKRHLPEYALLPNVEIVAVCDPHEERVNEMAALYGAKAYTDYRELLRHEGLDAVSVCTPNALHAPISIAALEAGKHVLCEKPMAVSIEEGEAMIAAGTKAGKLLMIGHNQRLMLPHKKAKEILASGELGRVLTFRSAFGHGGPETWSIEGAEGWFFNKELAFIGAMGDLGVHKADLLRYLLGEEIVQVGGFVGTLHKKNTDVDDNAVCVLKTASGVIGTLAASWTYKAKEDNSTTLYCENGILRLIEDTTYNVIVDYNNGERLLHQMGKVATNEKQTESGIVREFVGHITAGTKPAISGEEGLKSLKVILAALKSAETGQIVQVQ</sequence>
<evidence type="ECO:0000313" key="5">
    <source>
        <dbReference type="Proteomes" id="UP000293142"/>
    </source>
</evidence>
<dbReference type="InterPro" id="IPR050463">
    <property type="entry name" value="Gfo/Idh/MocA_oxidrdct_glycsds"/>
</dbReference>
<dbReference type="GO" id="GO:0000166">
    <property type="term" value="F:nucleotide binding"/>
    <property type="evidence" value="ECO:0007669"/>
    <property type="project" value="InterPro"/>
</dbReference>
<keyword evidence="5" id="KW-1185">Reference proteome</keyword>
<dbReference type="Gene3D" id="3.40.50.720">
    <property type="entry name" value="NAD(P)-binding Rossmann-like Domain"/>
    <property type="match status" value="1"/>
</dbReference>